<keyword evidence="4" id="KW-1185">Reference proteome</keyword>
<gene>
    <name evidence="2" type="ORF">VZD24_00110</name>
    <name evidence="1" type="ORF">VZD85_03250</name>
</gene>
<evidence type="ECO:0000313" key="3">
    <source>
        <dbReference type="Proteomes" id="UP001388259"/>
    </source>
</evidence>
<name>A0AB35YT24_9FLAO</name>
<protein>
    <submittedName>
        <fullName evidence="1">Uncharacterized protein</fullName>
    </submittedName>
</protein>
<comment type="caution">
    <text evidence="1">The sequence shown here is derived from an EMBL/GenBank/DDBJ whole genome shotgun (WGS) entry which is preliminary data.</text>
</comment>
<sequence>MKKLLVIIAITTGLAVTAQTAEEDVLQVKARLDSIESFSATIKLHADISFIQMPDKVAAAIFTKGKPIVVTSEDFTLIPKRGLDLSFRELFEHPFIVVDRGEVSNKTDLRAVSILPTSDKADFSVATLHLDTKNTRIDWAEINTKKDGTYALQLVYPDSKAILPTNLTISFEIEKIRIPLNFAGKDVKVDLKKMREEDQKKGRIILDLEYSSIGIE</sequence>
<dbReference type="Proteomes" id="UP001388259">
    <property type="component" value="Unassembled WGS sequence"/>
</dbReference>
<dbReference type="Proteomes" id="UP001390963">
    <property type="component" value="Unassembled WGS sequence"/>
</dbReference>
<evidence type="ECO:0000313" key="4">
    <source>
        <dbReference type="Proteomes" id="UP001390963"/>
    </source>
</evidence>
<organism evidence="1 3">
    <name type="scientific">Aequorivita flava</name>
    <dbReference type="NCBI Taxonomy" id="3114371"/>
    <lineage>
        <taxon>Bacteria</taxon>
        <taxon>Pseudomonadati</taxon>
        <taxon>Bacteroidota</taxon>
        <taxon>Flavobacteriia</taxon>
        <taxon>Flavobacteriales</taxon>
        <taxon>Flavobacteriaceae</taxon>
        <taxon>Aequorivita</taxon>
    </lineage>
</organism>
<evidence type="ECO:0000313" key="2">
    <source>
        <dbReference type="EMBL" id="MEM0571902.1"/>
    </source>
</evidence>
<reference evidence="1 4" key="1">
    <citation type="submission" date="2024-01" db="EMBL/GenBank/DDBJ databases">
        <title>Aequorivita flavus sp. nov., isolated from deep-sea sediment.</title>
        <authorList>
            <person name="Chen X."/>
        </authorList>
    </citation>
    <scope>NUCLEOTIDE SEQUENCE</scope>
    <source>
        <strain evidence="1">MCCC 1A16923</strain>
        <strain evidence="2 4">MCCC 1A16935</strain>
    </source>
</reference>
<proteinExistence type="predicted"/>
<dbReference type="EMBL" id="JBANCF010000001">
    <property type="protein sequence ID" value="MEM0571902.1"/>
    <property type="molecule type" value="Genomic_DNA"/>
</dbReference>
<dbReference type="EMBL" id="JAZBJM010000001">
    <property type="protein sequence ID" value="MEM0517357.1"/>
    <property type="molecule type" value="Genomic_DNA"/>
</dbReference>
<dbReference type="RefSeq" id="WP_342686692.1">
    <property type="nucleotide sequence ID" value="NZ_JAZBJM010000001.1"/>
</dbReference>
<accession>A0AB35YT24</accession>
<evidence type="ECO:0000313" key="1">
    <source>
        <dbReference type="EMBL" id="MEM0517357.1"/>
    </source>
</evidence>
<dbReference type="AlphaFoldDB" id="A0AB35YT24"/>